<evidence type="ECO:0000313" key="4">
    <source>
        <dbReference type="EMBL" id="SOC80674.1"/>
    </source>
</evidence>
<name>A0A285X7C2_9FLAO</name>
<evidence type="ECO:0000256" key="1">
    <source>
        <dbReference type="ARBA" id="ARBA00022729"/>
    </source>
</evidence>
<dbReference type="Gene3D" id="2.60.40.10">
    <property type="entry name" value="Immunoglobulins"/>
    <property type="match status" value="1"/>
</dbReference>
<dbReference type="InterPro" id="IPR026444">
    <property type="entry name" value="Secre_tail"/>
</dbReference>
<dbReference type="Proteomes" id="UP000219193">
    <property type="component" value="Unassembled WGS sequence"/>
</dbReference>
<proteinExistence type="predicted"/>
<keyword evidence="2" id="KW-0472">Membrane</keyword>
<evidence type="ECO:0000313" key="5">
    <source>
        <dbReference type="Proteomes" id="UP000219193"/>
    </source>
</evidence>
<accession>A0A285X7C2</accession>
<dbReference type="RefSeq" id="WP_179670530.1">
    <property type="nucleotide sequence ID" value="NZ_OCMF01000003.1"/>
</dbReference>
<dbReference type="InterPro" id="IPR013783">
    <property type="entry name" value="Ig-like_fold"/>
</dbReference>
<evidence type="ECO:0000256" key="2">
    <source>
        <dbReference type="SAM" id="Phobius"/>
    </source>
</evidence>
<gene>
    <name evidence="4" type="ORF">SAMN06296241_2228</name>
</gene>
<keyword evidence="1" id="KW-0732">Signal</keyword>
<dbReference type="Pfam" id="PF18962">
    <property type="entry name" value="Por_Secre_tail"/>
    <property type="match status" value="1"/>
</dbReference>
<dbReference type="NCBIfam" id="TIGR04183">
    <property type="entry name" value="Por_Secre_tail"/>
    <property type="match status" value="1"/>
</dbReference>
<dbReference type="EMBL" id="OCMF01000003">
    <property type="protein sequence ID" value="SOC80674.1"/>
    <property type="molecule type" value="Genomic_DNA"/>
</dbReference>
<sequence>MKEFTFPGGLATGEAVVNRTGQNRRNIFSVLTLVLFFISTSIFAQHPYGFLDENVRNDDGKLDWEDIWNAQQPDGVNILPAGSVTTDILFDAFAPDTIYFGGNTKDHLPISGWDWQTSNASSSDKTNILESGAILIGGKIYFFGNKFAAEGTTTIGFWFFQDEVQIDPDGGFIGEHTIGDILIVADVEQGGAVGFLRAYRYVGEGNGELPNSNKAFNELDTEIGIFGDLYGVVNTLEQPTPWPHQSKNYPPNLLPPITFFEGFIDIASLGLANACFSSFLMETRSSNPVNAALEDFNLGGFNVTPSVSLEGLVICEDELPASLTASVEGGLGIVEYEWRKNGELLGETSSTLDILDIEDAGSYSVIAIGEGIGGVGNCPSEPAIASVTINPLAIADAGDDQEICIVDGSETVQLAGSIDGGASSASWSSSGDGDFNDASALDAVYTPGENDLINGTVTLTLTTDDPDGPCDAADDDVVIEFFEDPVADAGEDQEICIVDGSETVQLAGSIDGGASSASWTSSGDGNFNDASALDAVYTPGENDLINGTVTLTLTTDDPEGPCDAADDDVVIDFFEDPTVAAGDDQFICIVDGSETVQLAGSIDGGASSASWTSSGDGDFNDASALNAVYTPGENDISNGSVTLTLTTDDPEGPCDAAEDDVVIYFFEDPDAGEDGSAQFCYGDANYSSVDLFDLLQGNPDEGGSWMETSITSSGLTLGDGSGLDFTMVEAGVYIFKYTVGPVGENSTCEPDDATVTITIDPLPDVPEYQTSLADCLGGDGGLVLLNVGDNMYYSIDGGPFILYDGEIALAVGFYDIRIRYDEDGCISEEFEVQIQRPNEDIVTLIPEVTPPDCETFMGAIMITNAGVLGDLNYTVTNTDTSTDYYSGVSYPMGGFTGLPAGNYYISAISDNGCITGNVMVTLDEPICDDFEGCTLGYWKNHTDRWCDAYRTCDIYGDIFPGAPSQLANLTLLEALNLGGGGVYNLGRQSVAALLNACSEEVNYELATPQDVINYVTAHFANAGEAGSYLDMLNNAGDCPMGGSRATTAPSDNCSSVPDSFDAAAGISVSPVPFKDKLNIRYEFDYKSDATIQIFDLRGNLVKTQKESNASFGKVTEINADFVRGEQMYIIKVTTNQGTYTKNVVSGKQ</sequence>
<evidence type="ECO:0000259" key="3">
    <source>
        <dbReference type="Pfam" id="PF18962"/>
    </source>
</evidence>
<dbReference type="AlphaFoldDB" id="A0A285X7C2"/>
<protein>
    <submittedName>
        <fullName evidence="4">Por secretion system C-terminal sorting domain-containing protein</fullName>
    </submittedName>
</protein>
<keyword evidence="5" id="KW-1185">Reference proteome</keyword>
<reference evidence="5" key="1">
    <citation type="submission" date="2017-09" db="EMBL/GenBank/DDBJ databases">
        <authorList>
            <person name="Varghese N."/>
            <person name="Submissions S."/>
        </authorList>
    </citation>
    <scope>NUCLEOTIDE SEQUENCE [LARGE SCALE GENOMIC DNA]</scope>
    <source>
        <strain evidence="5">CGMCC 1.12641</strain>
    </source>
</reference>
<keyword evidence="2" id="KW-0812">Transmembrane</keyword>
<organism evidence="4 5">
    <name type="scientific">Salinimicrobium sediminis</name>
    <dbReference type="NCBI Taxonomy" id="1343891"/>
    <lineage>
        <taxon>Bacteria</taxon>
        <taxon>Pseudomonadati</taxon>
        <taxon>Bacteroidota</taxon>
        <taxon>Flavobacteriia</taxon>
        <taxon>Flavobacteriales</taxon>
        <taxon>Flavobacteriaceae</taxon>
        <taxon>Salinimicrobium</taxon>
    </lineage>
</organism>
<keyword evidence="2" id="KW-1133">Transmembrane helix</keyword>
<feature type="domain" description="Secretion system C-terminal sorting" evidence="3">
    <location>
        <begin position="1069"/>
        <end position="1143"/>
    </location>
</feature>
<feature type="transmembrane region" description="Helical" evidence="2">
    <location>
        <begin position="27"/>
        <end position="44"/>
    </location>
</feature>